<evidence type="ECO:0000313" key="6">
    <source>
        <dbReference type="EMBL" id="CAH0109053.1"/>
    </source>
</evidence>
<dbReference type="Pfam" id="PF25391">
    <property type="entry name" value="WD40_Gbeta"/>
    <property type="match status" value="1"/>
</dbReference>
<gene>
    <name evidence="6" type="ORF">DGAL_LOCUS12514</name>
</gene>
<proteinExistence type="inferred from homology"/>
<feature type="repeat" description="WD" evidence="5">
    <location>
        <begin position="146"/>
        <end position="186"/>
    </location>
</feature>
<dbReference type="PROSITE" id="PS50294">
    <property type="entry name" value="WD_REPEATS_REGION"/>
    <property type="match status" value="4"/>
</dbReference>
<name>A0A8J2RYB2_9CRUS</name>
<organism evidence="6 7">
    <name type="scientific">Daphnia galeata</name>
    <dbReference type="NCBI Taxonomy" id="27404"/>
    <lineage>
        <taxon>Eukaryota</taxon>
        <taxon>Metazoa</taxon>
        <taxon>Ecdysozoa</taxon>
        <taxon>Arthropoda</taxon>
        <taxon>Crustacea</taxon>
        <taxon>Branchiopoda</taxon>
        <taxon>Diplostraca</taxon>
        <taxon>Cladocera</taxon>
        <taxon>Anomopoda</taxon>
        <taxon>Daphniidae</taxon>
        <taxon>Daphnia</taxon>
    </lineage>
</organism>
<keyword evidence="4" id="KW-0807">Transducer</keyword>
<dbReference type="AlphaFoldDB" id="A0A8J2RYB2"/>
<dbReference type="InterPro" id="IPR019775">
    <property type="entry name" value="WD40_repeat_CS"/>
</dbReference>
<dbReference type="InterPro" id="IPR001632">
    <property type="entry name" value="WD40_G-protein_beta-like"/>
</dbReference>
<feature type="repeat" description="WD" evidence="5">
    <location>
        <begin position="277"/>
        <end position="306"/>
    </location>
</feature>
<dbReference type="InterPro" id="IPR020472">
    <property type="entry name" value="WD40_PAC1"/>
</dbReference>
<keyword evidence="7" id="KW-1185">Reference proteome</keyword>
<feature type="repeat" description="WD" evidence="5">
    <location>
        <begin position="56"/>
        <end position="97"/>
    </location>
</feature>
<dbReference type="CDD" id="cd00200">
    <property type="entry name" value="WD40"/>
    <property type="match status" value="1"/>
</dbReference>
<dbReference type="SUPFAM" id="SSF50978">
    <property type="entry name" value="WD40 repeat-like"/>
    <property type="match status" value="1"/>
</dbReference>
<dbReference type="InterPro" id="IPR015943">
    <property type="entry name" value="WD40/YVTN_repeat-like_dom_sf"/>
</dbReference>
<feature type="repeat" description="WD" evidence="5">
    <location>
        <begin position="187"/>
        <end position="228"/>
    </location>
</feature>
<evidence type="ECO:0000256" key="3">
    <source>
        <dbReference type="ARBA" id="ARBA00022737"/>
    </source>
</evidence>
<evidence type="ECO:0008006" key="8">
    <source>
        <dbReference type="Google" id="ProtNLM"/>
    </source>
</evidence>
<dbReference type="SMART" id="SM00320">
    <property type="entry name" value="WD40"/>
    <property type="match status" value="7"/>
</dbReference>
<keyword evidence="2 5" id="KW-0853">WD repeat</keyword>
<keyword evidence="3" id="KW-0677">Repeat</keyword>
<feature type="repeat" description="WD" evidence="5">
    <location>
        <begin position="229"/>
        <end position="270"/>
    </location>
</feature>
<dbReference type="PRINTS" id="PR00319">
    <property type="entry name" value="GPROTEINB"/>
</dbReference>
<dbReference type="InterPro" id="IPR001680">
    <property type="entry name" value="WD40_rpt"/>
</dbReference>
<protein>
    <recommendedName>
        <fullName evidence="8">Guanine nucleotide-binding protein subunit beta-2</fullName>
    </recommendedName>
</protein>
<evidence type="ECO:0000256" key="1">
    <source>
        <dbReference type="ARBA" id="ARBA00009768"/>
    </source>
</evidence>
<dbReference type="Gene3D" id="2.130.10.10">
    <property type="entry name" value="YVTN repeat-like/Quinoprotein amine dehydrogenase"/>
    <property type="match status" value="1"/>
</dbReference>
<feature type="repeat" description="WD" evidence="5">
    <location>
        <begin position="315"/>
        <end position="347"/>
    </location>
</feature>
<comment type="similarity">
    <text evidence="1">Belongs to the WD repeat G protein beta family.</text>
</comment>
<dbReference type="OrthoDB" id="10255630at2759"/>
<evidence type="ECO:0000313" key="7">
    <source>
        <dbReference type="Proteomes" id="UP000789390"/>
    </source>
</evidence>
<dbReference type="InterPro" id="IPR036322">
    <property type="entry name" value="WD40_repeat_dom_sf"/>
</dbReference>
<comment type="caution">
    <text evidence="6">The sequence shown here is derived from an EMBL/GenBank/DDBJ whole genome shotgun (WGS) entry which is preliminary data.</text>
</comment>
<dbReference type="GO" id="GO:0007165">
    <property type="term" value="P:signal transduction"/>
    <property type="evidence" value="ECO:0007669"/>
    <property type="project" value="UniProtKB-KW"/>
</dbReference>
<accession>A0A8J2RYB2</accession>
<dbReference type="PANTHER" id="PTHR19850">
    <property type="entry name" value="GUANINE NUCLEOTIDE-BINDING PROTEIN BETA G PROTEIN BETA"/>
    <property type="match status" value="1"/>
</dbReference>
<dbReference type="PIRSF" id="PIRSF002394">
    <property type="entry name" value="GN-bd_beta"/>
    <property type="match status" value="1"/>
</dbReference>
<dbReference type="EMBL" id="CAKKLH010000290">
    <property type="protein sequence ID" value="CAH0109053.1"/>
    <property type="molecule type" value="Genomic_DNA"/>
</dbReference>
<dbReference type="PRINTS" id="PR00320">
    <property type="entry name" value="GPROTEINBRPT"/>
</dbReference>
<evidence type="ECO:0000256" key="4">
    <source>
        <dbReference type="ARBA" id="ARBA00023224"/>
    </source>
</evidence>
<sequence length="347" mass="37699">MPPKDDPETAKLKQELQALIEQCKGKQKSVADTTLEAATSSVEDIPRIKASTRRMLKGHINKVTSCHYSGDSRHLVSGSLDGKLIVWDTWTGNKIQVIPLRSAWVMCSVFAPSGNYVACGGMDNMCTVYDVNNRDSSGAAKITRELAGYEGFLSTCRFLEDGKIVTGSGDMMITVWDLEAGKKLDQTPAHVGDVCSMSLKVEQNIIVTGSVDRCIKLWDVRTLKCTQTFFGHEADVNSVCFHPSGTAFVSASEDKTARLFDIRSDQQVCVYRPPTANSSLTCCSVSQSGRILLAGSDDSTVHLWDLLKGEHNGNLQGHENRITGLSVADSGLGIATSSWDNAVRVWG</sequence>
<reference evidence="6" key="1">
    <citation type="submission" date="2021-11" db="EMBL/GenBank/DDBJ databases">
        <authorList>
            <person name="Schell T."/>
        </authorList>
    </citation>
    <scope>NUCLEOTIDE SEQUENCE</scope>
    <source>
        <strain evidence="6">M5</strain>
    </source>
</reference>
<dbReference type="PROSITE" id="PS00678">
    <property type="entry name" value="WD_REPEATS_1"/>
    <property type="match status" value="3"/>
</dbReference>
<dbReference type="PROSITE" id="PS50082">
    <property type="entry name" value="WD_REPEATS_2"/>
    <property type="match status" value="6"/>
</dbReference>
<evidence type="ECO:0000256" key="5">
    <source>
        <dbReference type="PROSITE-ProRule" id="PRU00221"/>
    </source>
</evidence>
<dbReference type="Proteomes" id="UP000789390">
    <property type="component" value="Unassembled WGS sequence"/>
</dbReference>
<dbReference type="InterPro" id="IPR016346">
    <property type="entry name" value="G-protein_beta_1-5"/>
</dbReference>
<evidence type="ECO:0000256" key="2">
    <source>
        <dbReference type="ARBA" id="ARBA00022574"/>
    </source>
</evidence>